<organism evidence="2 3">
    <name type="scientific">Stenomitos frigidus ULC18</name>
    <dbReference type="NCBI Taxonomy" id="2107698"/>
    <lineage>
        <taxon>Bacteria</taxon>
        <taxon>Bacillati</taxon>
        <taxon>Cyanobacteriota</taxon>
        <taxon>Cyanophyceae</taxon>
        <taxon>Leptolyngbyales</taxon>
        <taxon>Leptolyngbyaceae</taxon>
        <taxon>Stenomitos</taxon>
    </lineage>
</organism>
<dbReference type="InterPro" id="IPR045175">
    <property type="entry name" value="M28_fam"/>
</dbReference>
<dbReference type="InterPro" id="IPR007484">
    <property type="entry name" value="Peptidase_M28"/>
</dbReference>
<gene>
    <name evidence="2" type="ORF">C7B82_10990</name>
</gene>
<protein>
    <submittedName>
        <fullName evidence="2">Peptidase M28</fullName>
    </submittedName>
</protein>
<dbReference type="AlphaFoldDB" id="A0A2T1EA66"/>
<accession>A0A2T1EA66</accession>
<dbReference type="RefSeq" id="WP_106256375.1">
    <property type="nucleotide sequence ID" value="NZ_CAWNSW010000012.1"/>
</dbReference>
<name>A0A2T1EA66_9CYAN</name>
<dbReference type="Gene3D" id="3.40.630.10">
    <property type="entry name" value="Zn peptidases"/>
    <property type="match status" value="1"/>
</dbReference>
<dbReference type="PANTHER" id="PTHR12147">
    <property type="entry name" value="METALLOPEPTIDASE M28 FAMILY MEMBER"/>
    <property type="match status" value="1"/>
</dbReference>
<dbReference type="GO" id="GO:0006508">
    <property type="term" value="P:proteolysis"/>
    <property type="evidence" value="ECO:0007669"/>
    <property type="project" value="InterPro"/>
</dbReference>
<dbReference type="PANTHER" id="PTHR12147:SF26">
    <property type="entry name" value="PEPTIDASE M28 DOMAIN-CONTAINING PROTEIN"/>
    <property type="match status" value="1"/>
</dbReference>
<sequence length="291" mass="32800">MPLKERLYTHLVQIARDRDPYLATAGHFFVREYIRAQLAQWGTVETHTFQAQGMEFQNLILNLPARSDGGKTRFSLSKASPMPKPPILIGAHYDAVPGSPGADDNATGVAVLLELARLFSVEPARYPIRLVAFDLEETSYDRAGSTHYAHSLQGEPLRLMLSLEMLGYCDQTPGSQRYPTGLQAFYPDRGNFIGLIGNLRTIPDLIRLSRQMRQCLPCEWLPAGKRGLIVPDTRRSDHAVFWDKGYRALMVTDTSFLRNPHYHKSSDRLDTLDLAFLTNVCRGLVRGLQQL</sequence>
<comment type="caution">
    <text evidence="2">The sequence shown here is derived from an EMBL/GenBank/DDBJ whole genome shotgun (WGS) entry which is preliminary data.</text>
</comment>
<dbReference type="GO" id="GO:0008235">
    <property type="term" value="F:metalloexopeptidase activity"/>
    <property type="evidence" value="ECO:0007669"/>
    <property type="project" value="InterPro"/>
</dbReference>
<dbReference type="Proteomes" id="UP000239576">
    <property type="component" value="Unassembled WGS sequence"/>
</dbReference>
<reference evidence="2 3" key="2">
    <citation type="submission" date="2018-03" db="EMBL/GenBank/DDBJ databases">
        <title>The ancient ancestry and fast evolution of plastids.</title>
        <authorList>
            <person name="Moore K.R."/>
            <person name="Magnabosco C."/>
            <person name="Momper L."/>
            <person name="Gold D.A."/>
            <person name="Bosak T."/>
            <person name="Fournier G.P."/>
        </authorList>
    </citation>
    <scope>NUCLEOTIDE SEQUENCE [LARGE SCALE GENOMIC DNA]</scope>
    <source>
        <strain evidence="2 3">ULC18</strain>
    </source>
</reference>
<dbReference type="OrthoDB" id="9762302at2"/>
<reference evidence="3" key="1">
    <citation type="submission" date="2018-02" db="EMBL/GenBank/DDBJ databases">
        <authorList>
            <person name="Moore K."/>
            <person name="Momper L."/>
        </authorList>
    </citation>
    <scope>NUCLEOTIDE SEQUENCE [LARGE SCALE GENOMIC DNA]</scope>
    <source>
        <strain evidence="3">ULC18</strain>
    </source>
</reference>
<evidence type="ECO:0000313" key="3">
    <source>
        <dbReference type="Proteomes" id="UP000239576"/>
    </source>
</evidence>
<dbReference type="EMBL" id="PVWK01000061">
    <property type="protein sequence ID" value="PSB29575.1"/>
    <property type="molecule type" value="Genomic_DNA"/>
</dbReference>
<evidence type="ECO:0000313" key="2">
    <source>
        <dbReference type="EMBL" id="PSB29575.1"/>
    </source>
</evidence>
<feature type="domain" description="Peptidase M28" evidence="1">
    <location>
        <begin position="84"/>
        <end position="183"/>
    </location>
</feature>
<dbReference type="SUPFAM" id="SSF53187">
    <property type="entry name" value="Zn-dependent exopeptidases"/>
    <property type="match status" value="1"/>
</dbReference>
<proteinExistence type="predicted"/>
<keyword evidence="3" id="KW-1185">Reference proteome</keyword>
<dbReference type="Pfam" id="PF04389">
    <property type="entry name" value="Peptidase_M28"/>
    <property type="match status" value="1"/>
</dbReference>
<evidence type="ECO:0000259" key="1">
    <source>
        <dbReference type="Pfam" id="PF04389"/>
    </source>
</evidence>